<evidence type="ECO:0000313" key="2">
    <source>
        <dbReference type="EMBL" id="PLR20400.1"/>
    </source>
</evidence>
<evidence type="ECO:0000256" key="1">
    <source>
        <dbReference type="SAM" id="Phobius"/>
    </source>
</evidence>
<keyword evidence="1" id="KW-0812">Transmembrane</keyword>
<name>A0ABX4SL49_9GAMM</name>
<keyword evidence="1" id="KW-0472">Membrane</keyword>
<dbReference type="EMBL" id="PJRT01000032">
    <property type="protein sequence ID" value="PLR20400.1"/>
    <property type="molecule type" value="Genomic_DNA"/>
</dbReference>
<keyword evidence="1" id="KW-1133">Transmembrane helix</keyword>
<evidence type="ECO:0000313" key="3">
    <source>
        <dbReference type="Proteomes" id="UP000234296"/>
    </source>
</evidence>
<organism evidence="2 3">
    <name type="scientific">Pantoea endophytica</name>
    <dbReference type="NCBI Taxonomy" id="92488"/>
    <lineage>
        <taxon>Bacteria</taxon>
        <taxon>Pseudomonadati</taxon>
        <taxon>Pseudomonadota</taxon>
        <taxon>Gammaproteobacteria</taxon>
        <taxon>Enterobacterales</taxon>
        <taxon>Erwiniaceae</taxon>
        <taxon>Pantoea</taxon>
    </lineage>
</organism>
<proteinExistence type="predicted"/>
<accession>A0ABX4SL49</accession>
<gene>
    <name evidence="2" type="ORF">PZBJ_20325</name>
</gene>
<protein>
    <submittedName>
        <fullName evidence="2">Uncharacterized protein</fullName>
    </submittedName>
</protein>
<keyword evidence="3" id="KW-1185">Reference proteome</keyword>
<feature type="transmembrane region" description="Helical" evidence="1">
    <location>
        <begin position="12"/>
        <end position="37"/>
    </location>
</feature>
<dbReference type="RefSeq" id="WP_101763998.1">
    <property type="nucleotide sequence ID" value="NZ_PJRT01000032.1"/>
</dbReference>
<dbReference type="Proteomes" id="UP000234296">
    <property type="component" value="Unassembled WGS sequence"/>
</dbReference>
<comment type="caution">
    <text evidence="2">The sequence shown here is derived from an EMBL/GenBank/DDBJ whole genome shotgun (WGS) entry which is preliminary data.</text>
</comment>
<reference evidence="3" key="1">
    <citation type="submission" date="2017-12" db="EMBL/GenBank/DDBJ databases">
        <title>The genome sequence of Pantoea sp. 596.</title>
        <authorList>
            <person name="Gao J."/>
            <person name="Mao X."/>
            <person name="Sun J."/>
        </authorList>
    </citation>
    <scope>NUCLEOTIDE SEQUENCE [LARGE SCALE GENOMIC DNA]</scope>
    <source>
        <strain evidence="3">596</strain>
    </source>
</reference>
<sequence length="76" mass="8721">MTELLDDRPVTLRTVLIVSLTSLAIFLGGMSSGYFLARSEYLPKTEARDKVVNEIKQKVDQLPQQINRDIQEDQKR</sequence>